<name>A0ABU1ZU94_9CORY</name>
<reference evidence="1" key="1">
    <citation type="submission" date="2023-07" db="EMBL/GenBank/DDBJ databases">
        <title>Sequencing the genomes of 1000 actinobacteria strains.</title>
        <authorList>
            <person name="Klenk H.-P."/>
        </authorList>
    </citation>
    <scope>NUCLEOTIDE SEQUENCE</scope>
    <source>
        <strain evidence="1">DSM 107476</strain>
    </source>
</reference>
<keyword evidence="2" id="KW-1185">Reference proteome</keyword>
<evidence type="ECO:0008006" key="3">
    <source>
        <dbReference type="Google" id="ProtNLM"/>
    </source>
</evidence>
<accession>A0ABU1ZU94</accession>
<dbReference type="Proteomes" id="UP001180840">
    <property type="component" value="Unassembled WGS sequence"/>
</dbReference>
<dbReference type="RefSeq" id="WP_290197348.1">
    <property type="nucleotide sequence ID" value="NZ_CP047654.1"/>
</dbReference>
<evidence type="ECO:0000313" key="1">
    <source>
        <dbReference type="EMBL" id="MDR7328501.1"/>
    </source>
</evidence>
<sequence length="111" mass="11351">MSLPEPIPLEQARALAAAVSAVPGVDGLAAGAHGQVALLYPGERVPGLRLARGRDDALGLEVHVVLDLQALGLGADLHAFSRRLRALAAAHTNLPVTLVLADAVTATRSTP</sequence>
<protein>
    <recommendedName>
        <fullName evidence="3">Asp23/Gls24 family envelope stress response protein</fullName>
    </recommendedName>
</protein>
<organism evidence="1 2">
    <name type="scientific">Corynebacterium guangdongense</name>
    <dbReference type="NCBI Taxonomy" id="1783348"/>
    <lineage>
        <taxon>Bacteria</taxon>
        <taxon>Bacillati</taxon>
        <taxon>Actinomycetota</taxon>
        <taxon>Actinomycetes</taxon>
        <taxon>Mycobacteriales</taxon>
        <taxon>Corynebacteriaceae</taxon>
        <taxon>Corynebacterium</taxon>
    </lineage>
</organism>
<evidence type="ECO:0000313" key="2">
    <source>
        <dbReference type="Proteomes" id="UP001180840"/>
    </source>
</evidence>
<comment type="caution">
    <text evidence="1">The sequence shown here is derived from an EMBL/GenBank/DDBJ whole genome shotgun (WGS) entry which is preliminary data.</text>
</comment>
<dbReference type="EMBL" id="JAVDXZ010000001">
    <property type="protein sequence ID" value="MDR7328501.1"/>
    <property type="molecule type" value="Genomic_DNA"/>
</dbReference>
<proteinExistence type="predicted"/>
<gene>
    <name evidence="1" type="ORF">J2S39_000177</name>
</gene>